<keyword evidence="3" id="KW-1185">Reference proteome</keyword>
<comment type="caution">
    <text evidence="2">The sequence shown here is derived from an EMBL/GenBank/DDBJ whole genome shotgun (WGS) entry which is preliminary data.</text>
</comment>
<reference evidence="2" key="1">
    <citation type="submission" date="2022-06" db="EMBL/GenBank/DDBJ databases">
        <title>Aquibacillus sp. a new bacterium isolated from soil saline samples.</title>
        <authorList>
            <person name="Galisteo C."/>
            <person name="De La Haba R."/>
            <person name="Sanchez-Porro C."/>
            <person name="Ventosa A."/>
        </authorList>
    </citation>
    <scope>NUCLEOTIDE SEQUENCE</scope>
    <source>
        <strain evidence="2">JCM 12387</strain>
    </source>
</reference>
<dbReference type="EMBL" id="JAMQJZ010000004">
    <property type="protein sequence ID" value="MDC3420007.1"/>
    <property type="molecule type" value="Genomic_DNA"/>
</dbReference>
<evidence type="ECO:0000313" key="2">
    <source>
        <dbReference type="EMBL" id="MDC3420007.1"/>
    </source>
</evidence>
<protein>
    <submittedName>
        <fullName evidence="2">Uncharacterized protein</fullName>
    </submittedName>
</protein>
<feature type="transmembrane region" description="Helical" evidence="1">
    <location>
        <begin position="6"/>
        <end position="23"/>
    </location>
</feature>
<dbReference type="AlphaFoldDB" id="A0A9X4AHD5"/>
<organism evidence="2 3">
    <name type="scientific">Aquibacillus koreensis</name>
    <dbReference type="NCBI Taxonomy" id="279446"/>
    <lineage>
        <taxon>Bacteria</taxon>
        <taxon>Bacillati</taxon>
        <taxon>Bacillota</taxon>
        <taxon>Bacilli</taxon>
        <taxon>Bacillales</taxon>
        <taxon>Bacillaceae</taxon>
        <taxon>Aquibacillus</taxon>
    </lineage>
</organism>
<evidence type="ECO:0000313" key="3">
    <source>
        <dbReference type="Proteomes" id="UP001145072"/>
    </source>
</evidence>
<feature type="transmembrane region" description="Helical" evidence="1">
    <location>
        <begin position="74"/>
        <end position="92"/>
    </location>
</feature>
<accession>A0A9X4AHD5</accession>
<keyword evidence="1" id="KW-1133">Transmembrane helix</keyword>
<feature type="transmembrane region" description="Helical" evidence="1">
    <location>
        <begin position="44"/>
        <end position="62"/>
    </location>
</feature>
<sequence length="139" mass="15998">MNMVMIIYGVIVLIAFFASYKYVTYMMNESDINLSTNVFVSSMINLAAFTLIAFSWFIYLGTEGISTFLNGLEMGAWVYLSSEVILIAILLYKYKKEEITTGATVCWDFIRTNSLKAYETMKTVMENLALFIRKRKHNN</sequence>
<keyword evidence="1" id="KW-0472">Membrane</keyword>
<name>A0A9X4AHD5_9BACI</name>
<evidence type="ECO:0000256" key="1">
    <source>
        <dbReference type="SAM" id="Phobius"/>
    </source>
</evidence>
<proteinExistence type="predicted"/>
<keyword evidence="1" id="KW-0812">Transmembrane</keyword>
<gene>
    <name evidence="2" type="ORF">NC661_06440</name>
</gene>
<dbReference type="Proteomes" id="UP001145072">
    <property type="component" value="Unassembled WGS sequence"/>
</dbReference>
<dbReference type="RefSeq" id="WP_259868617.1">
    <property type="nucleotide sequence ID" value="NZ_JAMQJZ010000004.1"/>
</dbReference>